<organism evidence="1">
    <name type="scientific">Pluralibacter gergoviae</name>
    <name type="common">Enterobacter gergoviae</name>
    <dbReference type="NCBI Taxonomy" id="61647"/>
    <lineage>
        <taxon>Bacteria</taxon>
        <taxon>Pseudomonadati</taxon>
        <taxon>Pseudomonadota</taxon>
        <taxon>Gammaproteobacteria</taxon>
        <taxon>Enterobacterales</taxon>
        <taxon>Enterobacteriaceae</taxon>
        <taxon>Pluralibacter</taxon>
    </lineage>
</organism>
<dbReference type="EMBL" id="ABLOKC030000012">
    <property type="protein sequence ID" value="EML1471884.1"/>
    <property type="molecule type" value="Genomic_DNA"/>
</dbReference>
<proteinExistence type="predicted"/>
<protein>
    <submittedName>
        <fullName evidence="1">Uncharacterized protein</fullName>
    </submittedName>
</protein>
<gene>
    <name evidence="1" type="ORF">QEG54_002623</name>
</gene>
<name>A0AAI9GMJ1_PLUGE</name>
<evidence type="ECO:0000313" key="1">
    <source>
        <dbReference type="EMBL" id="EML1471884.1"/>
    </source>
</evidence>
<sequence>MNGCFKYLFLLAISFPCFSKQDDVFPNYLKAISVYELIGSDTIGTQSGANTLFNAYMPPVEIKDLFLYRSAILNGFGAYRVHAMADSGVSGNTLVLTDNKGKYVTANLNGSDNFPKVEKGDDVDIVCESAMYPKSDSDNSFGIALYNCISNVEYNGGLLAPIISNAPNKENSIAWKILKEDYDRNKEFYVAQCTDKNVMKSCVKAVGDKAYFRVNLFHIISRLGG</sequence>
<comment type="caution">
    <text evidence="1">The sequence shown here is derived from an EMBL/GenBank/DDBJ whole genome shotgun (WGS) entry which is preliminary data.</text>
</comment>
<reference evidence="1" key="1">
    <citation type="submission" date="2024-02" db="EMBL/GenBank/DDBJ databases">
        <authorList>
            <consortium name="Clinical and Environmental Microbiology Branch: Whole genome sequencing antimicrobial resistance pathogens in the healthcare setting"/>
        </authorList>
    </citation>
    <scope>NUCLEOTIDE SEQUENCE</scope>
    <source>
        <strain evidence="1">2021DK-00143</strain>
    </source>
</reference>
<accession>A0AAI9GMJ1</accession>
<dbReference type="AlphaFoldDB" id="A0AAI9GMJ1"/>